<evidence type="ECO:0000256" key="7">
    <source>
        <dbReference type="ARBA" id="ARBA00023136"/>
    </source>
</evidence>
<keyword evidence="6 8" id="KW-0406">Ion transport</keyword>
<evidence type="ECO:0000256" key="4">
    <source>
        <dbReference type="ARBA" id="ARBA00022692"/>
    </source>
</evidence>
<proteinExistence type="inferred from homology"/>
<dbReference type="Pfam" id="PF02535">
    <property type="entry name" value="Zip"/>
    <property type="match status" value="1"/>
</dbReference>
<evidence type="ECO:0000313" key="10">
    <source>
        <dbReference type="EMBL" id="CEH15367.1"/>
    </source>
</evidence>
<feature type="transmembrane region" description="Helical" evidence="8">
    <location>
        <begin position="55"/>
        <end position="77"/>
    </location>
</feature>
<reference evidence="11" key="1">
    <citation type="submission" date="2014-09" db="EMBL/GenBank/DDBJ databases">
        <authorList>
            <person name="Sharma Rahul"/>
            <person name="Thines Marco"/>
        </authorList>
    </citation>
    <scope>NUCLEOTIDE SEQUENCE [LARGE SCALE GENOMIC DNA]</scope>
</reference>
<dbReference type="PANTHER" id="PTHR11040:SF32">
    <property type="entry name" value="ZINC-REGULATED TRANSPORTER 1"/>
    <property type="match status" value="1"/>
</dbReference>
<name>A0A0P1BHD6_9BASI</name>
<feature type="region of interest" description="Disordered" evidence="9">
    <location>
        <begin position="132"/>
        <end position="168"/>
    </location>
</feature>
<evidence type="ECO:0000256" key="9">
    <source>
        <dbReference type="SAM" id="MobiDB-lite"/>
    </source>
</evidence>
<feature type="transmembrane region" description="Helical" evidence="8">
    <location>
        <begin position="328"/>
        <end position="348"/>
    </location>
</feature>
<keyword evidence="3 8" id="KW-0813">Transport</keyword>
<sequence length="349" mass="37732">MEDPVNCSPNREEPFEGSIGLRIGAIFIILVTSAATTLFPVITRRLPRAHVPDSVFDFARYFGSGVIIATSFIHLLAPGTEELTSPCLNANFQVYPFSFAFAMIAAFMTFFVEIMAFRFGSKKAEQLAYNGHAGGHHHPAEHGTVPPNVTEPLSGSSDVEKTHQPKDVGLGSDIEEVAVLDKDAPLSAAASQILGVLILEFGVIFHSVIIGITLGTTSDFTILFIVIIFHQMFEGLGLGSRLATLPISRKSLIPYIGCIAYALVTPIGLAIGLGVRTSYNEDSARANYVTGIFDSFSAGILIYTGMVHCLAHDMIMNDKFRTLPMGRLLFNIFTMLLGAGLMALLGRWA</sequence>
<evidence type="ECO:0000313" key="11">
    <source>
        <dbReference type="Proteomes" id="UP000054845"/>
    </source>
</evidence>
<feature type="transmembrane region" description="Helical" evidence="8">
    <location>
        <begin position="19"/>
        <end position="43"/>
    </location>
</feature>
<protein>
    <submittedName>
        <fullName evidence="10">Zip-like iron-zinc transporter</fullName>
    </submittedName>
</protein>
<dbReference type="GO" id="GO:0005385">
    <property type="term" value="F:zinc ion transmembrane transporter activity"/>
    <property type="evidence" value="ECO:0007669"/>
    <property type="project" value="InterPro"/>
</dbReference>
<dbReference type="GO" id="GO:0005886">
    <property type="term" value="C:plasma membrane"/>
    <property type="evidence" value="ECO:0007669"/>
    <property type="project" value="TreeGrafter"/>
</dbReference>
<evidence type="ECO:0000256" key="3">
    <source>
        <dbReference type="ARBA" id="ARBA00022448"/>
    </source>
</evidence>
<keyword evidence="11" id="KW-1185">Reference proteome</keyword>
<dbReference type="Proteomes" id="UP000054845">
    <property type="component" value="Unassembled WGS sequence"/>
</dbReference>
<dbReference type="AlphaFoldDB" id="A0A0P1BHD6"/>
<feature type="transmembrane region" description="Helical" evidence="8">
    <location>
        <begin position="97"/>
        <end position="117"/>
    </location>
</feature>
<evidence type="ECO:0000256" key="1">
    <source>
        <dbReference type="ARBA" id="ARBA00004141"/>
    </source>
</evidence>
<keyword evidence="7 8" id="KW-0472">Membrane</keyword>
<feature type="transmembrane region" description="Helical" evidence="8">
    <location>
        <begin position="252"/>
        <end position="275"/>
    </location>
</feature>
<feature type="transmembrane region" description="Helical" evidence="8">
    <location>
        <begin position="220"/>
        <end position="240"/>
    </location>
</feature>
<comment type="similarity">
    <text evidence="2 8">Belongs to the ZIP transporter (TC 2.A.5) family.</text>
</comment>
<dbReference type="STRING" id="401625.A0A0P1BHD6"/>
<evidence type="ECO:0000256" key="6">
    <source>
        <dbReference type="ARBA" id="ARBA00023065"/>
    </source>
</evidence>
<feature type="transmembrane region" description="Helical" evidence="8">
    <location>
        <begin position="193"/>
        <end position="214"/>
    </location>
</feature>
<dbReference type="PANTHER" id="PTHR11040">
    <property type="entry name" value="ZINC/IRON TRANSPORTER"/>
    <property type="match status" value="1"/>
</dbReference>
<evidence type="ECO:0000256" key="2">
    <source>
        <dbReference type="ARBA" id="ARBA00006939"/>
    </source>
</evidence>
<evidence type="ECO:0000256" key="8">
    <source>
        <dbReference type="RuleBase" id="RU362088"/>
    </source>
</evidence>
<keyword evidence="5 8" id="KW-1133">Transmembrane helix</keyword>
<evidence type="ECO:0000256" key="5">
    <source>
        <dbReference type="ARBA" id="ARBA00022989"/>
    </source>
</evidence>
<keyword evidence="4 8" id="KW-0812">Transmembrane</keyword>
<dbReference type="OrthoDB" id="448280at2759"/>
<dbReference type="InterPro" id="IPR004698">
    <property type="entry name" value="Zn/Fe_permease_fun/pln"/>
</dbReference>
<dbReference type="InterPro" id="IPR003689">
    <property type="entry name" value="ZIP"/>
</dbReference>
<dbReference type="NCBIfam" id="TIGR00820">
    <property type="entry name" value="zip"/>
    <property type="match status" value="1"/>
</dbReference>
<organism evidence="10 11">
    <name type="scientific">Ceraceosorus bombacis</name>
    <dbReference type="NCBI Taxonomy" id="401625"/>
    <lineage>
        <taxon>Eukaryota</taxon>
        <taxon>Fungi</taxon>
        <taxon>Dikarya</taxon>
        <taxon>Basidiomycota</taxon>
        <taxon>Ustilaginomycotina</taxon>
        <taxon>Exobasidiomycetes</taxon>
        <taxon>Ceraceosorales</taxon>
        <taxon>Ceraceosoraceae</taxon>
        <taxon>Ceraceosorus</taxon>
    </lineage>
</organism>
<dbReference type="EMBL" id="CCYA01000260">
    <property type="protein sequence ID" value="CEH15367.1"/>
    <property type="molecule type" value="Genomic_DNA"/>
</dbReference>
<comment type="subcellular location">
    <subcellularLocation>
        <location evidence="1 8">Membrane</location>
        <topology evidence="1 8">Multi-pass membrane protein</topology>
    </subcellularLocation>
</comment>
<feature type="transmembrane region" description="Helical" evidence="8">
    <location>
        <begin position="295"/>
        <end position="316"/>
    </location>
</feature>
<accession>A0A0P1BHD6</accession>